<comment type="similarity">
    <text evidence="1">Belongs to the PrpD family.</text>
</comment>
<keyword evidence="5" id="KW-1185">Reference proteome</keyword>
<comment type="caution">
    <text evidence="4">The sequence shown here is derived from an EMBL/GenBank/DDBJ whole genome shotgun (WGS) entry which is preliminary data.</text>
</comment>
<dbReference type="EMBL" id="JBFXLT010000050">
    <property type="protein sequence ID" value="KAL2812222.1"/>
    <property type="molecule type" value="Genomic_DNA"/>
</dbReference>
<accession>A0ABR4H9Z8</accession>
<evidence type="ECO:0000259" key="3">
    <source>
        <dbReference type="Pfam" id="PF19305"/>
    </source>
</evidence>
<evidence type="ECO:0000256" key="1">
    <source>
        <dbReference type="ARBA" id="ARBA00006174"/>
    </source>
</evidence>
<dbReference type="InterPro" id="IPR005656">
    <property type="entry name" value="MmgE_PrpD"/>
</dbReference>
<evidence type="ECO:0008006" key="6">
    <source>
        <dbReference type="Google" id="ProtNLM"/>
    </source>
</evidence>
<feature type="domain" description="MmgE/PrpD C-terminal" evidence="3">
    <location>
        <begin position="274"/>
        <end position="445"/>
    </location>
</feature>
<evidence type="ECO:0000259" key="2">
    <source>
        <dbReference type="Pfam" id="PF03972"/>
    </source>
</evidence>
<dbReference type="InterPro" id="IPR042188">
    <property type="entry name" value="MmgE/PrpD_sf_2"/>
</dbReference>
<evidence type="ECO:0000313" key="5">
    <source>
        <dbReference type="Proteomes" id="UP001610334"/>
    </source>
</evidence>
<protein>
    <recommendedName>
        <fullName evidence="6">2-methylcitrate dehydratase PrpD</fullName>
    </recommendedName>
</protein>
<dbReference type="PANTHER" id="PTHR16943">
    <property type="entry name" value="2-METHYLCITRATE DEHYDRATASE-RELATED"/>
    <property type="match status" value="1"/>
</dbReference>
<feature type="domain" description="MmgE/PrpD N-terminal" evidence="2">
    <location>
        <begin position="10"/>
        <end position="250"/>
    </location>
</feature>
<dbReference type="InterPro" id="IPR042183">
    <property type="entry name" value="MmgE/PrpD_sf_1"/>
</dbReference>
<dbReference type="InterPro" id="IPR045336">
    <property type="entry name" value="MmgE_PrpD_N"/>
</dbReference>
<dbReference type="InterPro" id="IPR036148">
    <property type="entry name" value="MmgE/PrpD_sf"/>
</dbReference>
<organism evidence="4 5">
    <name type="scientific">Aspergillus granulosus</name>
    <dbReference type="NCBI Taxonomy" id="176169"/>
    <lineage>
        <taxon>Eukaryota</taxon>
        <taxon>Fungi</taxon>
        <taxon>Dikarya</taxon>
        <taxon>Ascomycota</taxon>
        <taxon>Pezizomycotina</taxon>
        <taxon>Eurotiomycetes</taxon>
        <taxon>Eurotiomycetidae</taxon>
        <taxon>Eurotiales</taxon>
        <taxon>Aspergillaceae</taxon>
        <taxon>Aspergillus</taxon>
        <taxon>Aspergillus subgen. Nidulantes</taxon>
    </lineage>
</organism>
<dbReference type="InterPro" id="IPR045337">
    <property type="entry name" value="MmgE_PrpD_C"/>
</dbReference>
<proteinExistence type="inferred from homology"/>
<dbReference type="Gene3D" id="1.10.4100.10">
    <property type="entry name" value="2-methylcitrate dehydratase PrpD"/>
    <property type="match status" value="1"/>
</dbReference>
<gene>
    <name evidence="4" type="ORF">BJX63DRAFT_260809</name>
</gene>
<dbReference type="Pfam" id="PF03972">
    <property type="entry name" value="MmgE_PrpD_N"/>
    <property type="match status" value="1"/>
</dbReference>
<name>A0ABR4H9Z8_9EURO</name>
<dbReference type="Gene3D" id="3.30.1330.120">
    <property type="entry name" value="2-methylcitrate dehydratase PrpD"/>
    <property type="match status" value="1"/>
</dbReference>
<evidence type="ECO:0000313" key="4">
    <source>
        <dbReference type="EMBL" id="KAL2812222.1"/>
    </source>
</evidence>
<dbReference type="Proteomes" id="UP001610334">
    <property type="component" value="Unassembled WGS sequence"/>
</dbReference>
<dbReference type="SUPFAM" id="SSF103378">
    <property type="entry name" value="2-methylcitrate dehydratase PrpD"/>
    <property type="match status" value="1"/>
</dbReference>
<reference evidence="4 5" key="1">
    <citation type="submission" date="2024-07" db="EMBL/GenBank/DDBJ databases">
        <title>Section-level genome sequencing and comparative genomics of Aspergillus sections Usti and Cavernicolus.</title>
        <authorList>
            <consortium name="Lawrence Berkeley National Laboratory"/>
            <person name="Nybo J.L."/>
            <person name="Vesth T.C."/>
            <person name="Theobald S."/>
            <person name="Frisvad J.C."/>
            <person name="Larsen T.O."/>
            <person name="Kjaerboelling I."/>
            <person name="Rothschild-Mancinelli K."/>
            <person name="Lyhne E.K."/>
            <person name="Kogle M.E."/>
            <person name="Barry K."/>
            <person name="Clum A."/>
            <person name="Na H."/>
            <person name="Ledsgaard L."/>
            <person name="Lin J."/>
            <person name="Lipzen A."/>
            <person name="Kuo A."/>
            <person name="Riley R."/>
            <person name="Mondo S."/>
            <person name="Labutti K."/>
            <person name="Haridas S."/>
            <person name="Pangalinan J."/>
            <person name="Salamov A.A."/>
            <person name="Simmons B.A."/>
            <person name="Magnuson J.K."/>
            <person name="Chen J."/>
            <person name="Drula E."/>
            <person name="Henrissat B."/>
            <person name="Wiebenga A."/>
            <person name="Lubbers R.J."/>
            <person name="Gomes A.C."/>
            <person name="Makela M.R."/>
            <person name="Stajich J."/>
            <person name="Grigoriev I.V."/>
            <person name="Mortensen U.H."/>
            <person name="De Vries R.P."/>
            <person name="Baker S.E."/>
            <person name="Andersen M.R."/>
        </authorList>
    </citation>
    <scope>NUCLEOTIDE SEQUENCE [LARGE SCALE GENOMIC DNA]</scope>
    <source>
        <strain evidence="4 5">CBS 588.65</strain>
    </source>
</reference>
<dbReference type="PANTHER" id="PTHR16943:SF8">
    <property type="entry name" value="2-METHYLCITRATE DEHYDRATASE"/>
    <property type="match status" value="1"/>
</dbReference>
<sequence length="457" mass="49297">MSLPQTRTARLATWSANLTYDNIPDAAIQRTKDLFLDWLGCTIAGRSHPAVTAIVNFAKTMGPTTGKSELVNGELGFSTSPAFASLINGAASHVVEQDDLHNRSITHPATVIFPAALAVAQDVGADGKDFITACVVGYEVGCRVGAYFGKSHYENFHSTATAGILGVAAAAAHLLKLDPAQTLSALGTAGTQAAGLWQFLLDATHSKQVHTGKACFDGIFAAYSARDGLLGTRDILEGPRGMGKALVPGQITPEAIDRDLGKDFEVLHSSFKWHASCRHTHPSVDALLALMTKHGVKFEEIDSVLVPTYQAALNVLGMSGDCETVHQSKFSMGFVLAIAAKKGQAMITDFNEEDLRDASIREFQGRVNMVFDEEIDNAFPERWTGRVVVTTKDGRVLEERAAFAKGDPEFTLTRTELETKTRSLAKYGGVTNVEKVEALIQRAWNLENEGDLHGFVF</sequence>
<dbReference type="Pfam" id="PF19305">
    <property type="entry name" value="MmgE_PrpD_C"/>
    <property type="match status" value="1"/>
</dbReference>